<evidence type="ECO:0000313" key="3">
    <source>
        <dbReference type="Proteomes" id="UP001642484"/>
    </source>
</evidence>
<accession>A0ABP0N584</accession>
<feature type="compositionally biased region" description="Basic and acidic residues" evidence="1">
    <location>
        <begin position="505"/>
        <end position="514"/>
    </location>
</feature>
<evidence type="ECO:0000256" key="1">
    <source>
        <dbReference type="SAM" id="MobiDB-lite"/>
    </source>
</evidence>
<reference evidence="2 3" key="1">
    <citation type="submission" date="2024-02" db="EMBL/GenBank/DDBJ databases">
        <authorList>
            <person name="Chen Y."/>
            <person name="Shah S."/>
            <person name="Dougan E. K."/>
            <person name="Thang M."/>
            <person name="Chan C."/>
        </authorList>
    </citation>
    <scope>NUCLEOTIDE SEQUENCE [LARGE SCALE GENOMIC DNA]</scope>
</reference>
<feature type="region of interest" description="Disordered" evidence="1">
    <location>
        <begin position="442"/>
        <end position="549"/>
    </location>
</feature>
<proteinExistence type="predicted"/>
<organism evidence="2 3">
    <name type="scientific">Durusdinium trenchii</name>
    <dbReference type="NCBI Taxonomy" id="1381693"/>
    <lineage>
        <taxon>Eukaryota</taxon>
        <taxon>Sar</taxon>
        <taxon>Alveolata</taxon>
        <taxon>Dinophyceae</taxon>
        <taxon>Suessiales</taxon>
        <taxon>Symbiodiniaceae</taxon>
        <taxon>Durusdinium</taxon>
    </lineage>
</organism>
<feature type="compositionally biased region" description="Acidic residues" evidence="1">
    <location>
        <begin position="313"/>
        <end position="328"/>
    </location>
</feature>
<protein>
    <submittedName>
        <fullName evidence="2">Uncharacterized protein</fullName>
    </submittedName>
</protein>
<gene>
    <name evidence="2" type="ORF">CCMP2556_LOCUS28694</name>
</gene>
<sequence>MLTPDFLHENYQCGYQVTRTTTPNYPSFILSSAKVNGWQECQDRCTVDPSCECTVWALDGTSRRWALVIDRALGAARYDPIYSTFLKDKDALVRVQTTTTEEERRWIPVVVTDEDTTKKDWFWEMDRLDKGIGHTALRAAERVRRERRRPVARAVRSRLAGHLGGRVEFGFAKDCDLKKPRIRRRKRTRRVRKRKRKDDEKEKKRAERAETWNCERGDAVRQIGALLQLDAAVEEELDGVFEAIDEGETVRIDGLQNKQARKKLRHLLQAFRLTQEENGQAYRSCELKVSFKSIYQECLIRAKEHFVAKPVDVEEPEEEEPDQAEPEAFDPRAGYSGEAEEAEAAPPAARIRGPQLPGATVGASELHSGSESDGEAGPRGEGEEREGVDLRYADPVQSGREEWMTMAPESMAGLFMDGNGMIRKKKADVFAVKRSKEEQEAFEKAFKERGPSLLSQQQQGAFSEAKEAQDALRKRKVGPSDVWGMSSKEQERQAVGAPAAPTRRKSFDPEKDLVTTKPMTSDEFTKLVENSQSGLTGRFSRGGVSSSFL</sequence>
<evidence type="ECO:0000313" key="2">
    <source>
        <dbReference type="EMBL" id="CAK9058222.1"/>
    </source>
</evidence>
<dbReference type="Proteomes" id="UP001642484">
    <property type="component" value="Unassembled WGS sequence"/>
</dbReference>
<feature type="region of interest" description="Disordered" evidence="1">
    <location>
        <begin position="185"/>
        <end position="208"/>
    </location>
</feature>
<feature type="compositionally biased region" description="Basic and acidic residues" evidence="1">
    <location>
        <begin position="376"/>
        <end position="392"/>
    </location>
</feature>
<comment type="caution">
    <text evidence="2">The sequence shown here is derived from an EMBL/GenBank/DDBJ whole genome shotgun (WGS) entry which is preliminary data.</text>
</comment>
<feature type="compositionally biased region" description="Basic and acidic residues" evidence="1">
    <location>
        <begin position="197"/>
        <end position="208"/>
    </location>
</feature>
<dbReference type="EMBL" id="CAXAMN010021350">
    <property type="protein sequence ID" value="CAK9058222.1"/>
    <property type="molecule type" value="Genomic_DNA"/>
</dbReference>
<keyword evidence="3" id="KW-1185">Reference proteome</keyword>
<feature type="region of interest" description="Disordered" evidence="1">
    <location>
        <begin position="310"/>
        <end position="400"/>
    </location>
</feature>
<feature type="compositionally biased region" description="Basic residues" evidence="1">
    <location>
        <begin position="185"/>
        <end position="196"/>
    </location>
</feature>
<name>A0ABP0N584_9DINO</name>
<feature type="compositionally biased region" description="Low complexity" evidence="1">
    <location>
        <begin position="537"/>
        <end position="549"/>
    </location>
</feature>